<dbReference type="GO" id="GO:0000156">
    <property type="term" value="F:phosphorelay response regulator activity"/>
    <property type="evidence" value="ECO:0007669"/>
    <property type="project" value="InterPro"/>
</dbReference>
<dbReference type="GO" id="GO:0008984">
    <property type="term" value="F:protein-glutamate methylesterase activity"/>
    <property type="evidence" value="ECO:0007669"/>
    <property type="project" value="UniProtKB-UniRule"/>
</dbReference>
<dbReference type="SUPFAM" id="SSF52738">
    <property type="entry name" value="Methylesterase CheB, C-terminal domain"/>
    <property type="match status" value="1"/>
</dbReference>
<keyword evidence="3 5" id="KW-0378">Hydrolase</keyword>
<evidence type="ECO:0000256" key="6">
    <source>
        <dbReference type="PROSITE-ProRule" id="PRU00050"/>
    </source>
</evidence>
<comment type="function">
    <text evidence="5">Involved in chemotaxis. Part of a chemotaxis signal transduction system that modulates chemotaxis in response to various stimuli. Catalyzes the demethylation of specific methylglutamate residues introduced into the chemoreceptors (methyl-accepting chemotaxis proteins or MCP) by CheR. Also mediates the irreversible deamidation of specific glutamine residues to glutamic acid.</text>
</comment>
<dbReference type="EC" id="3.5.1.44" evidence="5"/>
<dbReference type="Gene3D" id="3.40.50.180">
    <property type="entry name" value="Methylesterase CheB, C-terminal domain"/>
    <property type="match status" value="1"/>
</dbReference>
<comment type="similarity">
    <text evidence="5">Belongs to the CheB family.</text>
</comment>
<accession>A0A1R0WXS6</accession>
<evidence type="ECO:0000313" key="10">
    <source>
        <dbReference type="EMBL" id="OMD23611.1"/>
    </source>
</evidence>
<dbReference type="PANTHER" id="PTHR42872">
    <property type="entry name" value="PROTEIN-GLUTAMATE METHYLESTERASE/PROTEIN-GLUTAMINE GLUTAMINASE"/>
    <property type="match status" value="1"/>
</dbReference>
<dbReference type="Pfam" id="PF00072">
    <property type="entry name" value="Response_reg"/>
    <property type="match status" value="1"/>
</dbReference>
<proteinExistence type="inferred from homology"/>
<dbReference type="InterPro" id="IPR035909">
    <property type="entry name" value="CheB_C"/>
</dbReference>
<dbReference type="GO" id="GO:0006935">
    <property type="term" value="P:chemotaxis"/>
    <property type="evidence" value="ECO:0007669"/>
    <property type="project" value="UniProtKB-UniRule"/>
</dbReference>
<dbReference type="PIRSF" id="PIRSF000876">
    <property type="entry name" value="RR_chemtxs_CheB"/>
    <property type="match status" value="1"/>
</dbReference>
<comment type="catalytic activity">
    <reaction evidence="5">
        <text>L-glutaminyl-[protein] + H2O = L-glutamyl-[protein] + NH4(+)</text>
        <dbReference type="Rhea" id="RHEA:16441"/>
        <dbReference type="Rhea" id="RHEA-COMP:10207"/>
        <dbReference type="Rhea" id="RHEA-COMP:10208"/>
        <dbReference type="ChEBI" id="CHEBI:15377"/>
        <dbReference type="ChEBI" id="CHEBI:28938"/>
        <dbReference type="ChEBI" id="CHEBI:29973"/>
        <dbReference type="ChEBI" id="CHEBI:30011"/>
        <dbReference type="EC" id="3.5.1.44"/>
    </reaction>
</comment>
<keyword evidence="5 7" id="KW-0597">Phosphoprotein</keyword>
<dbReference type="InterPro" id="IPR001789">
    <property type="entry name" value="Sig_transdc_resp-reg_receiver"/>
</dbReference>
<dbReference type="InterPro" id="IPR011006">
    <property type="entry name" value="CheY-like_superfamily"/>
</dbReference>
<feature type="active site" evidence="5">
    <location>
        <position position="202"/>
    </location>
</feature>
<evidence type="ECO:0000256" key="1">
    <source>
        <dbReference type="ARBA" id="ARBA00022490"/>
    </source>
</evidence>
<sequence>MQKIKVLVVAASVTMRKQISNLISEDSTLEVIGVARNASEAISMVQKLRPDVVAIDIEMPELNGLVALTSIMSQRPTPILILSSATKEGITATITALQNGAVDFISKPAQSYGPGLYSIKDELLFKIKKAAEIPLRTLILNNINISKVKARQEKQKNDKSGCTEVIEQIVGIGCGVGGPKALEILITSLPASFPYPLLIVQHMPPKYTKALAERLNRFSSVRVVEAKDKQSVLGGTVYIAPGNSHMTIIREGQDLRIKLMKKPAVNGHCPSVDVLFESISALTGLQQHLILMTGMGNDGAKGMLAAKHAGAQSTLVESQETSIESEMPEAAAKLGCVDYELPSHLLASKIMEVTGELRYRRDTFPSV</sequence>
<dbReference type="GO" id="GO:0050568">
    <property type="term" value="F:protein-glutamine glutaminase activity"/>
    <property type="evidence" value="ECO:0007669"/>
    <property type="project" value="UniProtKB-UniRule"/>
</dbReference>
<feature type="modified residue" description="4-aspartylphosphate" evidence="5 7">
    <location>
        <position position="56"/>
    </location>
</feature>
<dbReference type="Pfam" id="PF01339">
    <property type="entry name" value="CheB_methylest"/>
    <property type="match status" value="1"/>
</dbReference>
<dbReference type="EC" id="3.1.1.61" evidence="5"/>
<dbReference type="CDD" id="cd16432">
    <property type="entry name" value="CheB_Rec"/>
    <property type="match status" value="1"/>
</dbReference>
<feature type="active site" evidence="5">
    <location>
        <position position="298"/>
    </location>
</feature>
<dbReference type="NCBIfam" id="NF001965">
    <property type="entry name" value="PRK00742.1"/>
    <property type="match status" value="1"/>
</dbReference>
<name>A0A1R0WXS6_9BACL</name>
<dbReference type="PROSITE" id="PS50122">
    <property type="entry name" value="CHEB"/>
    <property type="match status" value="1"/>
</dbReference>
<evidence type="ECO:0000256" key="3">
    <source>
        <dbReference type="ARBA" id="ARBA00022801"/>
    </source>
</evidence>
<dbReference type="CDD" id="cd17541">
    <property type="entry name" value="REC_CheB-like"/>
    <property type="match status" value="1"/>
</dbReference>
<evidence type="ECO:0000313" key="11">
    <source>
        <dbReference type="Proteomes" id="UP000187465"/>
    </source>
</evidence>
<comment type="caution">
    <text evidence="5 6">Lacks conserved residue(s) required for the propagation of feature annotation.</text>
</comment>
<comment type="domain">
    <text evidence="5">Contains a C-terminal catalytic domain, and an N-terminal region which modulates catalytic activity.</text>
</comment>
<dbReference type="SUPFAM" id="SSF52172">
    <property type="entry name" value="CheY-like"/>
    <property type="match status" value="1"/>
</dbReference>
<dbReference type="InterPro" id="IPR008248">
    <property type="entry name" value="CheB-like"/>
</dbReference>
<protein>
    <recommendedName>
        <fullName evidence="5">Protein-glutamate methylesterase/protein-glutamine glutaminase</fullName>
        <ecNumber evidence="5">3.1.1.61</ecNumber>
        <ecNumber evidence="5">3.5.1.44</ecNumber>
    </recommendedName>
</protein>
<dbReference type="SMART" id="SM00448">
    <property type="entry name" value="REC"/>
    <property type="match status" value="1"/>
</dbReference>
<dbReference type="PANTHER" id="PTHR42872:SF6">
    <property type="entry name" value="PROTEIN-GLUTAMATE METHYLESTERASE_PROTEIN-GLUTAMINE GLUTAMINASE"/>
    <property type="match status" value="1"/>
</dbReference>
<gene>
    <name evidence="5" type="primary">cheB</name>
    <name evidence="10" type="ORF">BJP51_05410</name>
</gene>
<evidence type="ECO:0000256" key="2">
    <source>
        <dbReference type="ARBA" id="ARBA00022500"/>
    </source>
</evidence>
<comment type="PTM">
    <text evidence="5">Phosphorylated by CheA. Phosphorylation of the N-terminal regulatory domain activates the methylesterase activity.</text>
</comment>
<organism evidence="10 11">
    <name type="scientific">Paenibacillus odorifer</name>
    <dbReference type="NCBI Taxonomy" id="189426"/>
    <lineage>
        <taxon>Bacteria</taxon>
        <taxon>Bacillati</taxon>
        <taxon>Bacillota</taxon>
        <taxon>Bacilli</taxon>
        <taxon>Bacillales</taxon>
        <taxon>Paenibacillaceae</taxon>
        <taxon>Paenibacillus</taxon>
    </lineage>
</organism>
<comment type="caution">
    <text evidence="10">The sequence shown here is derived from an EMBL/GenBank/DDBJ whole genome shotgun (WGS) entry which is preliminary data.</text>
</comment>
<evidence type="ECO:0000259" key="9">
    <source>
        <dbReference type="PROSITE" id="PS50122"/>
    </source>
</evidence>
<dbReference type="RefSeq" id="WP_076101525.1">
    <property type="nucleotide sequence ID" value="NZ_MKQM01000089.1"/>
</dbReference>
<dbReference type="HAMAP" id="MF_00099">
    <property type="entry name" value="CheB_chemtxs"/>
    <property type="match status" value="1"/>
</dbReference>
<reference evidence="10 11" key="1">
    <citation type="submission" date="2016-10" db="EMBL/GenBank/DDBJ databases">
        <title>Paenibacillus species isolates.</title>
        <authorList>
            <person name="Beno S.M."/>
        </authorList>
    </citation>
    <scope>NUCLEOTIDE SEQUENCE [LARGE SCALE GENOMIC DNA]</scope>
    <source>
        <strain evidence="10 11">FSL H7-0604</strain>
    </source>
</reference>
<evidence type="ECO:0000256" key="4">
    <source>
        <dbReference type="ARBA" id="ARBA00048267"/>
    </source>
</evidence>
<comment type="subcellular location">
    <subcellularLocation>
        <location evidence="5">Cytoplasm</location>
    </subcellularLocation>
</comment>
<evidence type="ECO:0000256" key="7">
    <source>
        <dbReference type="PROSITE-ProRule" id="PRU00169"/>
    </source>
</evidence>
<keyword evidence="2 5" id="KW-0145">Chemotaxis</keyword>
<evidence type="ECO:0000256" key="5">
    <source>
        <dbReference type="HAMAP-Rule" id="MF_00099"/>
    </source>
</evidence>
<dbReference type="Proteomes" id="UP000187465">
    <property type="component" value="Unassembled WGS sequence"/>
</dbReference>
<feature type="domain" description="CheB-type methylesterase" evidence="9">
    <location>
        <begin position="167"/>
        <end position="352"/>
    </location>
</feature>
<dbReference type="Gene3D" id="3.40.50.2300">
    <property type="match status" value="1"/>
</dbReference>
<comment type="catalytic activity">
    <reaction evidence="4 5">
        <text>[protein]-L-glutamate 5-O-methyl ester + H2O = L-glutamyl-[protein] + methanol + H(+)</text>
        <dbReference type="Rhea" id="RHEA:23236"/>
        <dbReference type="Rhea" id="RHEA-COMP:10208"/>
        <dbReference type="Rhea" id="RHEA-COMP:10311"/>
        <dbReference type="ChEBI" id="CHEBI:15377"/>
        <dbReference type="ChEBI" id="CHEBI:15378"/>
        <dbReference type="ChEBI" id="CHEBI:17790"/>
        <dbReference type="ChEBI" id="CHEBI:29973"/>
        <dbReference type="ChEBI" id="CHEBI:82795"/>
        <dbReference type="EC" id="3.1.1.61"/>
    </reaction>
</comment>
<dbReference type="PROSITE" id="PS50110">
    <property type="entry name" value="RESPONSE_REGULATORY"/>
    <property type="match status" value="1"/>
</dbReference>
<dbReference type="GO" id="GO:0005737">
    <property type="term" value="C:cytoplasm"/>
    <property type="evidence" value="ECO:0007669"/>
    <property type="project" value="UniProtKB-SubCell"/>
</dbReference>
<dbReference type="InterPro" id="IPR000673">
    <property type="entry name" value="Sig_transdc_resp-reg_Me-estase"/>
</dbReference>
<evidence type="ECO:0000259" key="8">
    <source>
        <dbReference type="PROSITE" id="PS50110"/>
    </source>
</evidence>
<feature type="domain" description="Response regulatory" evidence="8">
    <location>
        <begin position="5"/>
        <end position="122"/>
    </location>
</feature>
<keyword evidence="1 5" id="KW-0963">Cytoplasm</keyword>
<dbReference type="EMBL" id="MKQP01000056">
    <property type="protein sequence ID" value="OMD23611.1"/>
    <property type="molecule type" value="Genomic_DNA"/>
</dbReference>
<dbReference type="AlphaFoldDB" id="A0A1R0WXS6"/>